<dbReference type="EMBL" id="LR593886">
    <property type="protein sequence ID" value="VTR97317.1"/>
    <property type="molecule type" value="Genomic_DNA"/>
</dbReference>
<feature type="region of interest" description="Disordered" evidence="1">
    <location>
        <begin position="1"/>
        <end position="27"/>
    </location>
</feature>
<evidence type="ECO:0000313" key="2">
    <source>
        <dbReference type="EMBL" id="VTR97317.1"/>
    </source>
</evidence>
<dbReference type="AlphaFoldDB" id="A0A6P2D8Y3"/>
<dbReference type="Proteomes" id="UP000464178">
    <property type="component" value="Chromosome"/>
</dbReference>
<gene>
    <name evidence="2" type="ORF">SOIL9_07810</name>
</gene>
<evidence type="ECO:0000256" key="1">
    <source>
        <dbReference type="SAM" id="MobiDB-lite"/>
    </source>
</evidence>
<proteinExistence type="predicted"/>
<protein>
    <submittedName>
        <fullName evidence="2">Uncharacterized protein</fullName>
    </submittedName>
</protein>
<dbReference type="KEGG" id="gms:SOIL9_07810"/>
<sequence>MANDADGGATEGTGGLPPSAVGGVTDNGTGGISGSGILGATGKLGTGGASEALLAVFAGSLGAATMRGAEVCVAGALGATITCGCGGATATSEAGVVGRGHLPSLLSTNVTNSAALKSPGTHQRLNARIVRPP</sequence>
<reference evidence="2 3" key="1">
    <citation type="submission" date="2019-05" db="EMBL/GenBank/DDBJ databases">
        <authorList>
            <consortium name="Science for Life Laboratories"/>
        </authorList>
    </citation>
    <scope>NUCLEOTIDE SEQUENCE [LARGE SCALE GENOMIC DNA]</scope>
    <source>
        <strain evidence="2">Soil9</strain>
    </source>
</reference>
<organism evidence="2 3">
    <name type="scientific">Gemmata massiliana</name>
    <dbReference type="NCBI Taxonomy" id="1210884"/>
    <lineage>
        <taxon>Bacteria</taxon>
        <taxon>Pseudomonadati</taxon>
        <taxon>Planctomycetota</taxon>
        <taxon>Planctomycetia</taxon>
        <taxon>Gemmatales</taxon>
        <taxon>Gemmataceae</taxon>
        <taxon>Gemmata</taxon>
    </lineage>
</organism>
<keyword evidence="3" id="KW-1185">Reference proteome</keyword>
<evidence type="ECO:0000313" key="3">
    <source>
        <dbReference type="Proteomes" id="UP000464178"/>
    </source>
</evidence>
<name>A0A6P2D8Y3_9BACT</name>
<accession>A0A6P2D8Y3</accession>